<dbReference type="SUPFAM" id="SSF49303">
    <property type="entry name" value="beta-Galactosidase/glucuronidase domain"/>
    <property type="match status" value="1"/>
</dbReference>
<dbReference type="InterPro" id="IPR051913">
    <property type="entry name" value="GH2_Domain-Containing"/>
</dbReference>
<dbReference type="InterPro" id="IPR006104">
    <property type="entry name" value="Glyco_hydro_2_N"/>
</dbReference>
<organism evidence="7">
    <name type="scientific">Agromyces sp. G08B096</name>
    <dbReference type="NCBI Taxonomy" id="3156399"/>
    <lineage>
        <taxon>Bacteria</taxon>
        <taxon>Bacillati</taxon>
        <taxon>Actinomycetota</taxon>
        <taxon>Actinomycetes</taxon>
        <taxon>Micrococcales</taxon>
        <taxon>Microbacteriaceae</taxon>
        <taxon>Agromyces</taxon>
    </lineage>
</organism>
<dbReference type="Pfam" id="PF02837">
    <property type="entry name" value="Glyco_hydro_2_N"/>
    <property type="match status" value="1"/>
</dbReference>
<dbReference type="InterPro" id="IPR008979">
    <property type="entry name" value="Galactose-bd-like_sf"/>
</dbReference>
<dbReference type="PRINTS" id="PR00132">
    <property type="entry name" value="GLHYDRLASE2"/>
</dbReference>
<dbReference type="SUPFAM" id="SSF51445">
    <property type="entry name" value="(Trans)glycosidases"/>
    <property type="match status" value="1"/>
</dbReference>
<dbReference type="Gene3D" id="2.60.120.260">
    <property type="entry name" value="Galactose-binding domain-like"/>
    <property type="match status" value="1"/>
</dbReference>
<dbReference type="InterPro" id="IPR006102">
    <property type="entry name" value="Ig-like_GH2"/>
</dbReference>
<comment type="similarity">
    <text evidence="1">Belongs to the glycosyl hydrolase 2 family.</text>
</comment>
<dbReference type="Pfam" id="PF00703">
    <property type="entry name" value="Glyco_hydro_2"/>
    <property type="match status" value="1"/>
</dbReference>
<keyword evidence="2 7" id="KW-0378">Hydrolase</keyword>
<dbReference type="InterPro" id="IPR006101">
    <property type="entry name" value="Glyco_hydro_2"/>
</dbReference>
<feature type="domain" description="Glycosyl hydrolases family 2 sugar binding" evidence="6">
    <location>
        <begin position="66"/>
        <end position="154"/>
    </location>
</feature>
<evidence type="ECO:0000259" key="4">
    <source>
        <dbReference type="Pfam" id="PF00703"/>
    </source>
</evidence>
<dbReference type="GO" id="GO:0004553">
    <property type="term" value="F:hydrolase activity, hydrolyzing O-glycosyl compounds"/>
    <property type="evidence" value="ECO:0007669"/>
    <property type="project" value="InterPro"/>
</dbReference>
<dbReference type="PANTHER" id="PTHR42732:SF1">
    <property type="entry name" value="BETA-MANNOSIDASE"/>
    <property type="match status" value="1"/>
</dbReference>
<sequence>MTQPAAPAARRETSIHEGWAFSPLELPVESSWGVVAAAGEQVVLPHTWNAIDGQAGGDYRRGRATYARVIEAEAPDVETWIEFTGVNSSAEVYLDGRFLASHDGGYSTFRVNLTDGLADGSGTLLVVVDNARNERVYPQQADFTFYGGIYREVRQITVGREHFDLAGVGGPGLTVTPTLDGDRAEVTLTAAVVSMPGGSATGVRFAIDGEAAVTVPLTDRAPSASLVIEHVRRWHGLRDPHLYTARAELLAGERVLDVVELRFGCREFEVDPQRGFLLNGEEYPLRGVSRHQDFEGVGNAITEEIKQQDLALIRELGATTVRLAHYQHDQRFYDLCDEAGLVVWAEIPQITVFLPGAIGNARDQLTELIVQNRHHASIISWGLSNEITLAGAGEEVVTVHRELNDLAHELDPTRLTAMANLFLLETDHPLVGLPDVTSYNLYFGWYVGEVADNDRWLDDFHSANPGIAIGLAEYGADANVQFQSAAPEKGDYTESYQALYHEHMVGMIEARPWLWATHVWNLADFGSAGRDEGGVPGRNQKGLVSFDRTLKKDAFYVYKAAWSSEPFVHVAGRRRAERTEEVTEVIVYSNQNQVVLSVDGVAVGAVEGRRVFRFQVPLTGEHEITARAGGVSDTITLRKVDEVPDASVMPTTSIANWFDEAELPSPAGFFSVRDSLGDIKQSEEGARVIATVMEAVATSRGEVGHGVEIPPAMQAIVDRMSVEKLIKQAGGVSIEHVAALNAQLNLIAK</sequence>
<name>A0AAU7W5N5_9MICO</name>
<dbReference type="InterPro" id="IPR036156">
    <property type="entry name" value="Beta-gal/glucu_dom_sf"/>
</dbReference>
<evidence type="ECO:0000313" key="7">
    <source>
        <dbReference type="EMBL" id="XBX80750.1"/>
    </source>
</evidence>
<dbReference type="EMBL" id="CP158374">
    <property type="protein sequence ID" value="XBX80750.1"/>
    <property type="molecule type" value="Genomic_DNA"/>
</dbReference>
<evidence type="ECO:0000256" key="2">
    <source>
        <dbReference type="ARBA" id="ARBA00022801"/>
    </source>
</evidence>
<evidence type="ECO:0000259" key="5">
    <source>
        <dbReference type="Pfam" id="PF02836"/>
    </source>
</evidence>
<dbReference type="Pfam" id="PF02836">
    <property type="entry name" value="Glyco_hydro_2_C"/>
    <property type="match status" value="1"/>
</dbReference>
<gene>
    <name evidence="7" type="ORF">ABIQ69_08950</name>
</gene>
<dbReference type="InterPro" id="IPR013783">
    <property type="entry name" value="Ig-like_fold"/>
</dbReference>
<protein>
    <submittedName>
        <fullName evidence="7">Glycoside hydrolase family 2 TIM barrel-domain containing protein</fullName>
    </submittedName>
</protein>
<dbReference type="PANTHER" id="PTHR42732">
    <property type="entry name" value="BETA-GALACTOSIDASE"/>
    <property type="match status" value="1"/>
</dbReference>
<evidence type="ECO:0000256" key="1">
    <source>
        <dbReference type="ARBA" id="ARBA00007401"/>
    </source>
</evidence>
<dbReference type="InterPro" id="IPR006103">
    <property type="entry name" value="Glyco_hydro_2_cat"/>
</dbReference>
<evidence type="ECO:0000256" key="3">
    <source>
        <dbReference type="ARBA" id="ARBA00023295"/>
    </source>
</evidence>
<dbReference type="InterPro" id="IPR017853">
    <property type="entry name" value="GH"/>
</dbReference>
<evidence type="ECO:0000259" key="6">
    <source>
        <dbReference type="Pfam" id="PF02837"/>
    </source>
</evidence>
<dbReference type="SUPFAM" id="SSF49785">
    <property type="entry name" value="Galactose-binding domain-like"/>
    <property type="match status" value="1"/>
</dbReference>
<dbReference type="AlphaFoldDB" id="A0AAU7W5N5"/>
<feature type="domain" description="Glycoside hydrolase family 2 immunoglobulin-like beta-sandwich" evidence="4">
    <location>
        <begin position="174"/>
        <end position="266"/>
    </location>
</feature>
<dbReference type="Gene3D" id="2.60.40.10">
    <property type="entry name" value="Immunoglobulins"/>
    <property type="match status" value="2"/>
</dbReference>
<reference evidence="7" key="1">
    <citation type="submission" date="2024-05" db="EMBL/GenBank/DDBJ databases">
        <authorList>
            <person name="Yu L."/>
        </authorList>
    </citation>
    <scope>NUCLEOTIDE SEQUENCE</scope>
    <source>
        <strain evidence="7">G08B096</strain>
    </source>
</reference>
<dbReference type="Gene3D" id="3.20.20.80">
    <property type="entry name" value="Glycosidases"/>
    <property type="match status" value="1"/>
</dbReference>
<dbReference type="GO" id="GO:0005975">
    <property type="term" value="P:carbohydrate metabolic process"/>
    <property type="evidence" value="ECO:0007669"/>
    <property type="project" value="InterPro"/>
</dbReference>
<keyword evidence="3" id="KW-0326">Glycosidase</keyword>
<proteinExistence type="inferred from homology"/>
<dbReference type="RefSeq" id="WP_350346776.1">
    <property type="nucleotide sequence ID" value="NZ_CP158374.1"/>
</dbReference>
<accession>A0AAU7W5N5</accession>
<feature type="domain" description="Glycoside hydrolase family 2 catalytic" evidence="5">
    <location>
        <begin position="275"/>
        <end position="561"/>
    </location>
</feature>